<dbReference type="PANTHER" id="PTHR45911">
    <property type="entry name" value="C2 DOMAIN-CONTAINING PROTEIN"/>
    <property type="match status" value="1"/>
</dbReference>
<evidence type="ECO:0000259" key="4">
    <source>
        <dbReference type="PROSITE" id="PS50004"/>
    </source>
</evidence>
<gene>
    <name evidence="5" type="ORF">PHPALM_1926</name>
</gene>
<dbReference type="AlphaFoldDB" id="A0A2P4YR19"/>
<reference evidence="5 6" key="1">
    <citation type="journal article" date="2017" name="Genome Biol. Evol.">
        <title>Phytophthora megakarya and P. palmivora, closely related causal agents of cacao black pod rot, underwent increases in genome sizes and gene numbers by different mechanisms.</title>
        <authorList>
            <person name="Ali S.S."/>
            <person name="Shao J."/>
            <person name="Lary D.J."/>
            <person name="Kronmiller B."/>
            <person name="Shen D."/>
            <person name="Strem M.D."/>
            <person name="Amoako-Attah I."/>
            <person name="Akrofi A.Y."/>
            <person name="Begoude B.A."/>
            <person name="Ten Hoopen G.M."/>
            <person name="Coulibaly K."/>
            <person name="Kebe B.I."/>
            <person name="Melnick R.L."/>
            <person name="Guiltinan M.J."/>
            <person name="Tyler B.M."/>
            <person name="Meinhardt L.W."/>
            <person name="Bailey B.A."/>
        </authorList>
    </citation>
    <scope>NUCLEOTIDE SEQUENCE [LARGE SCALE GENOMIC DNA]</scope>
    <source>
        <strain evidence="6">sbr112.9</strain>
    </source>
</reference>
<feature type="region of interest" description="Disordered" evidence="3">
    <location>
        <begin position="147"/>
        <end position="167"/>
    </location>
</feature>
<evidence type="ECO:0000313" key="6">
    <source>
        <dbReference type="Proteomes" id="UP000237271"/>
    </source>
</evidence>
<keyword evidence="2" id="KW-0106">Calcium</keyword>
<dbReference type="SMART" id="SM00239">
    <property type="entry name" value="C2"/>
    <property type="match status" value="1"/>
</dbReference>
<dbReference type="CDD" id="cd00030">
    <property type="entry name" value="C2"/>
    <property type="match status" value="1"/>
</dbReference>
<dbReference type="PROSITE" id="PS50004">
    <property type="entry name" value="C2"/>
    <property type="match status" value="2"/>
</dbReference>
<dbReference type="Gene3D" id="2.60.40.150">
    <property type="entry name" value="C2 domain"/>
    <property type="match status" value="2"/>
</dbReference>
<dbReference type="InterPro" id="IPR035892">
    <property type="entry name" value="C2_domain_sf"/>
</dbReference>
<evidence type="ECO:0000256" key="2">
    <source>
        <dbReference type="ARBA" id="ARBA00022837"/>
    </source>
</evidence>
<organism evidence="5 6">
    <name type="scientific">Phytophthora palmivora</name>
    <dbReference type="NCBI Taxonomy" id="4796"/>
    <lineage>
        <taxon>Eukaryota</taxon>
        <taxon>Sar</taxon>
        <taxon>Stramenopiles</taxon>
        <taxon>Oomycota</taxon>
        <taxon>Peronosporomycetes</taxon>
        <taxon>Peronosporales</taxon>
        <taxon>Peronosporaceae</taxon>
        <taxon>Phytophthora</taxon>
    </lineage>
</organism>
<dbReference type="Pfam" id="PF00168">
    <property type="entry name" value="C2"/>
    <property type="match status" value="2"/>
</dbReference>
<feature type="domain" description="C2" evidence="4">
    <location>
        <begin position="160"/>
        <end position="230"/>
    </location>
</feature>
<accession>A0A2P4YR19</accession>
<evidence type="ECO:0000313" key="5">
    <source>
        <dbReference type="EMBL" id="POM80262.1"/>
    </source>
</evidence>
<dbReference type="EMBL" id="NCKW01000587">
    <property type="protein sequence ID" value="POM80262.1"/>
    <property type="molecule type" value="Genomic_DNA"/>
</dbReference>
<dbReference type="OrthoDB" id="270970at2759"/>
<keyword evidence="6" id="KW-1185">Reference proteome</keyword>
<dbReference type="Proteomes" id="UP000237271">
    <property type="component" value="Unassembled WGS sequence"/>
</dbReference>
<sequence>MASLGGVRVNVVEARGILAADAGGTSDPYVTITLLDSKGSVMAAGGTFKTAVIKKTLTPRWDETFVVGDKLDLRVVTTLRLLLSDSDGAFYSDDVLGVVDIPVTLLLGLREPLDNWFQLTKHEKMKKDSRGELRVVLERLAPEESMAGRGTGVNIDPGLETKPPAVSTEPPNLLYVTLKSGKNLLGMDNNGTTSDPIVFLTYNGQKHESTKKEKTLRPQWNEKFGFFAQM</sequence>
<dbReference type="GO" id="GO:0005509">
    <property type="term" value="F:calcium ion binding"/>
    <property type="evidence" value="ECO:0007669"/>
    <property type="project" value="TreeGrafter"/>
</dbReference>
<dbReference type="SUPFAM" id="SSF49562">
    <property type="entry name" value="C2 domain (Calcium/lipid-binding domain, CaLB)"/>
    <property type="match status" value="2"/>
</dbReference>
<dbReference type="GO" id="GO:0016020">
    <property type="term" value="C:membrane"/>
    <property type="evidence" value="ECO:0007669"/>
    <property type="project" value="TreeGrafter"/>
</dbReference>
<dbReference type="PANTHER" id="PTHR45911:SF4">
    <property type="entry name" value="MULTIPLE C2 AND TRANSMEMBRANE DOMAIN-CONTAINING PROTEIN"/>
    <property type="match status" value="1"/>
</dbReference>
<evidence type="ECO:0000256" key="3">
    <source>
        <dbReference type="SAM" id="MobiDB-lite"/>
    </source>
</evidence>
<protein>
    <submittedName>
        <fullName evidence="5">Tricalbin</fullName>
    </submittedName>
</protein>
<feature type="domain" description="C2" evidence="4">
    <location>
        <begin position="1"/>
        <end position="117"/>
    </location>
</feature>
<keyword evidence="1" id="KW-0479">Metal-binding</keyword>
<dbReference type="InterPro" id="IPR000008">
    <property type="entry name" value="C2_dom"/>
</dbReference>
<comment type="caution">
    <text evidence="5">The sequence shown here is derived from an EMBL/GenBank/DDBJ whole genome shotgun (WGS) entry which is preliminary data.</text>
</comment>
<evidence type="ECO:0000256" key="1">
    <source>
        <dbReference type="ARBA" id="ARBA00022723"/>
    </source>
</evidence>
<proteinExistence type="predicted"/>
<name>A0A2P4YR19_9STRA</name>